<dbReference type="RefSeq" id="WP_016110727.1">
    <property type="nucleotide sequence ID" value="NZ_KB976183.1"/>
</dbReference>
<reference evidence="2 3" key="1">
    <citation type="submission" date="2012-12" db="EMBL/GenBank/DDBJ databases">
        <title>The Genome Sequence of Bacillus cereus VD133.</title>
        <authorList>
            <consortium name="The Broad Institute Genome Sequencing Platform"/>
            <consortium name="The Broad Institute Genome Sequencing Center for Infectious Disease"/>
            <person name="Feldgarden M."/>
            <person name="Van der Auwera G.A."/>
            <person name="Mahillon J."/>
            <person name="Duprez V."/>
            <person name="Timmery S."/>
            <person name="Mattelet C."/>
            <person name="Dierick K."/>
            <person name="Sun M."/>
            <person name="Yu Z."/>
            <person name="Zhu L."/>
            <person name="Hu X."/>
            <person name="Shank E.B."/>
            <person name="Swiecicka I."/>
            <person name="Hansen B.M."/>
            <person name="Andrup L."/>
            <person name="Walker B."/>
            <person name="Young S.K."/>
            <person name="Zeng Q."/>
            <person name="Gargeya S."/>
            <person name="Fitzgerald M."/>
            <person name="Haas B."/>
            <person name="Abouelleil A."/>
            <person name="Alvarado L."/>
            <person name="Arachchi H.M."/>
            <person name="Berlin A.M."/>
            <person name="Chapman S.B."/>
            <person name="Dewar J."/>
            <person name="Goldberg J."/>
            <person name="Griggs A."/>
            <person name="Gujja S."/>
            <person name="Hansen M."/>
            <person name="Howarth C."/>
            <person name="Imamovic A."/>
            <person name="Larimer J."/>
            <person name="McCowan C."/>
            <person name="Murphy C."/>
            <person name="Neiman D."/>
            <person name="Pearson M."/>
            <person name="Priest M."/>
            <person name="Roberts A."/>
            <person name="Saif S."/>
            <person name="Shea T."/>
            <person name="Sisk P."/>
            <person name="Sykes S."/>
            <person name="Wortman J."/>
            <person name="Nusbaum C."/>
            <person name="Birren B."/>
        </authorList>
    </citation>
    <scope>NUCLEOTIDE SEQUENCE [LARGE SCALE GENOMIC DNA]</scope>
    <source>
        <strain evidence="2 3">VD133</strain>
    </source>
</reference>
<evidence type="ECO:0000313" key="3">
    <source>
        <dbReference type="Proteomes" id="UP000014018"/>
    </source>
</evidence>
<feature type="chain" id="PRO_5040825326" evidence="1">
    <location>
        <begin position="34"/>
        <end position="246"/>
    </location>
</feature>
<comment type="caution">
    <text evidence="2">The sequence shown here is derived from an EMBL/GenBank/DDBJ whole genome shotgun (WGS) entry which is preliminary data.</text>
</comment>
<keyword evidence="1" id="KW-0732">Signal</keyword>
<sequence>MNFTTLKKKTIPMLLVGGMLTSIGAFTANSAFAAEVNKAPTISSNQQIEQVKNFQPNQEAIDFMSKVVQSGAIKEFDFSPDLKTMSYKHDMATIKNTYGFNDGDIAKLDHIVNFYNENMKNSPIATGSLTNQNISPITKGGPQYVDTDYGWTWIKLTFTNEETKLLLAEAAAEGAYALYAAFVGLSAITATPVGGAIIAILAGFGLPKFASICQTVLRALAAGKGVFVEIGMDGVIPYITASVARH</sequence>
<proteinExistence type="predicted"/>
<dbReference type="EMBL" id="AHFB01000196">
    <property type="protein sequence ID" value="EOO23316.1"/>
    <property type="molecule type" value="Genomic_DNA"/>
</dbReference>
<feature type="signal peptide" evidence="1">
    <location>
        <begin position="1"/>
        <end position="33"/>
    </location>
</feature>
<evidence type="ECO:0000313" key="2">
    <source>
        <dbReference type="EMBL" id="EOO23316.1"/>
    </source>
</evidence>
<evidence type="ECO:0000256" key="1">
    <source>
        <dbReference type="SAM" id="SignalP"/>
    </source>
</evidence>
<protein>
    <submittedName>
        <fullName evidence="2">Uncharacterized protein</fullName>
    </submittedName>
</protein>
<name>A0A9W5PJ51_BACCE</name>
<organism evidence="2 3">
    <name type="scientific">Bacillus cereus VD133</name>
    <dbReference type="NCBI Taxonomy" id="1053233"/>
    <lineage>
        <taxon>Bacteria</taxon>
        <taxon>Bacillati</taxon>
        <taxon>Bacillota</taxon>
        <taxon>Bacilli</taxon>
        <taxon>Bacillales</taxon>
        <taxon>Bacillaceae</taxon>
        <taxon>Bacillus</taxon>
        <taxon>Bacillus cereus group</taxon>
    </lineage>
</organism>
<dbReference type="AlphaFoldDB" id="A0A9W5PJ51"/>
<dbReference type="Proteomes" id="UP000014018">
    <property type="component" value="Unassembled WGS sequence"/>
</dbReference>
<accession>A0A9W5PJ51</accession>
<gene>
    <name evidence="2" type="ORF">IIU_07051</name>
</gene>